<dbReference type="InterPro" id="IPR015424">
    <property type="entry name" value="PyrdxlP-dep_Trfase"/>
</dbReference>
<dbReference type="PANTHER" id="PTHR30244">
    <property type="entry name" value="TRANSAMINASE"/>
    <property type="match status" value="1"/>
</dbReference>
<organism evidence="6 7">
    <name type="scientific">Temperatibacter marinus</name>
    <dbReference type="NCBI Taxonomy" id="1456591"/>
    <lineage>
        <taxon>Bacteria</taxon>
        <taxon>Pseudomonadati</taxon>
        <taxon>Pseudomonadota</taxon>
        <taxon>Alphaproteobacteria</taxon>
        <taxon>Kordiimonadales</taxon>
        <taxon>Temperatibacteraceae</taxon>
        <taxon>Temperatibacter</taxon>
    </lineage>
</organism>
<dbReference type="GO" id="GO:0000271">
    <property type="term" value="P:polysaccharide biosynthetic process"/>
    <property type="evidence" value="ECO:0007669"/>
    <property type="project" value="TreeGrafter"/>
</dbReference>
<keyword evidence="6" id="KW-0808">Transferase</keyword>
<proteinExistence type="inferred from homology"/>
<comment type="similarity">
    <text evidence="2 5">Belongs to the DegT/DnrJ/EryC1 family.</text>
</comment>
<accession>A0AA52EHF1</accession>
<feature type="modified residue" description="N6-(pyridoxal phosphate)lysine" evidence="4">
    <location>
        <position position="188"/>
    </location>
</feature>
<dbReference type="KEGG" id="tmk:QGN29_02375"/>
<sequence>MSEWAIECLKPDLPSVETYTSLLAEMDSNQWYTNFGPFVQKFEAKMAQFLSSTDGAPLNVVSCNNATSALELMLQNSGLPKGAKVMVPSVTFPATILAVIRSEMEPVIADVCEEEWTLTPAGVEAMLDYCDIDAVMPVASFGYALDSRAWEAFIDRTGIPVFFDSAAALGQQEVSPKIPTVFSMHATKPFGIGEGGLIVTASDAMASSSKLNSNFGFVQGLIKDIGFNAKLAEYFAIVGLTQFERWDAVTLKREQRWALYKECIDTLDTVDYCQAHKNKLPATLMVNTQGRSAAVIKTCIENKIQTRQWYLPPLHKHEIFQSYIKVGLQGLDKCPVSEYLESSLVGIPFHNFLTNEQIHHICAIIK</sequence>
<dbReference type="PANTHER" id="PTHR30244:SF9">
    <property type="entry name" value="PROTEIN RV3402C"/>
    <property type="match status" value="1"/>
</dbReference>
<evidence type="ECO:0000256" key="2">
    <source>
        <dbReference type="ARBA" id="ARBA00037999"/>
    </source>
</evidence>
<dbReference type="EMBL" id="CP123872">
    <property type="protein sequence ID" value="WND03213.1"/>
    <property type="molecule type" value="Genomic_DNA"/>
</dbReference>
<protein>
    <submittedName>
        <fullName evidence="6">DegT/DnrJ/EryC1/StrS family aminotransferase</fullName>
    </submittedName>
</protein>
<reference evidence="6" key="1">
    <citation type="submission" date="2023-04" db="EMBL/GenBank/DDBJ databases">
        <title>Complete genome sequence of Temperatibacter marinus.</title>
        <authorList>
            <person name="Rong J.-C."/>
            <person name="Yi M.-L."/>
            <person name="Zhao Q."/>
        </authorList>
    </citation>
    <scope>NUCLEOTIDE SEQUENCE</scope>
    <source>
        <strain evidence="6">NBRC 110045</strain>
    </source>
</reference>
<evidence type="ECO:0000256" key="5">
    <source>
        <dbReference type="RuleBase" id="RU004508"/>
    </source>
</evidence>
<keyword evidence="1 4" id="KW-0663">Pyridoxal phosphate</keyword>
<dbReference type="PIRSF" id="PIRSF000390">
    <property type="entry name" value="PLP_StrS"/>
    <property type="match status" value="1"/>
</dbReference>
<dbReference type="GO" id="GO:0030170">
    <property type="term" value="F:pyridoxal phosphate binding"/>
    <property type="evidence" value="ECO:0007669"/>
    <property type="project" value="TreeGrafter"/>
</dbReference>
<feature type="active site" description="Proton acceptor" evidence="3">
    <location>
        <position position="188"/>
    </location>
</feature>
<evidence type="ECO:0000256" key="3">
    <source>
        <dbReference type="PIRSR" id="PIRSR000390-1"/>
    </source>
</evidence>
<name>A0AA52EHF1_9PROT</name>
<keyword evidence="7" id="KW-1185">Reference proteome</keyword>
<dbReference type="Proteomes" id="UP001268683">
    <property type="component" value="Chromosome"/>
</dbReference>
<dbReference type="GO" id="GO:0008483">
    <property type="term" value="F:transaminase activity"/>
    <property type="evidence" value="ECO:0007669"/>
    <property type="project" value="UniProtKB-KW"/>
</dbReference>
<evidence type="ECO:0000256" key="1">
    <source>
        <dbReference type="ARBA" id="ARBA00022898"/>
    </source>
</evidence>
<dbReference type="InterPro" id="IPR000653">
    <property type="entry name" value="DegT/StrS_aminotransferase"/>
</dbReference>
<keyword evidence="6" id="KW-0032">Aminotransferase</keyword>
<evidence type="ECO:0000256" key="4">
    <source>
        <dbReference type="PIRSR" id="PIRSR000390-2"/>
    </source>
</evidence>
<dbReference type="Gene3D" id="3.40.640.10">
    <property type="entry name" value="Type I PLP-dependent aspartate aminotransferase-like (Major domain)"/>
    <property type="match status" value="1"/>
</dbReference>
<evidence type="ECO:0000313" key="7">
    <source>
        <dbReference type="Proteomes" id="UP001268683"/>
    </source>
</evidence>
<dbReference type="SUPFAM" id="SSF53383">
    <property type="entry name" value="PLP-dependent transferases"/>
    <property type="match status" value="1"/>
</dbReference>
<evidence type="ECO:0000313" key="6">
    <source>
        <dbReference type="EMBL" id="WND03213.1"/>
    </source>
</evidence>
<dbReference type="InterPro" id="IPR015421">
    <property type="entry name" value="PyrdxlP-dep_Trfase_major"/>
</dbReference>
<dbReference type="Pfam" id="PF01041">
    <property type="entry name" value="DegT_DnrJ_EryC1"/>
    <property type="match status" value="1"/>
</dbReference>
<gene>
    <name evidence="6" type="ORF">QGN29_02375</name>
</gene>
<dbReference type="AlphaFoldDB" id="A0AA52EHF1"/>
<dbReference type="RefSeq" id="WP_310799062.1">
    <property type="nucleotide sequence ID" value="NZ_CP123872.1"/>
</dbReference>